<protein>
    <recommendedName>
        <fullName evidence="1">F-box domain-containing protein</fullName>
    </recommendedName>
</protein>
<keyword evidence="3" id="KW-1185">Reference proteome</keyword>
<dbReference type="InterPro" id="IPR015915">
    <property type="entry name" value="Kelch-typ_b-propeller"/>
</dbReference>
<dbReference type="SMART" id="SM00256">
    <property type="entry name" value="FBOX"/>
    <property type="match status" value="1"/>
</dbReference>
<dbReference type="AlphaFoldDB" id="A0AAQ3QBM9"/>
<dbReference type="EMBL" id="CP136893">
    <property type="protein sequence ID" value="WOL03556.1"/>
    <property type="molecule type" value="Genomic_DNA"/>
</dbReference>
<proteinExistence type="predicted"/>
<name>A0AAQ3QBM9_9LILI</name>
<dbReference type="InterPro" id="IPR001810">
    <property type="entry name" value="F-box_dom"/>
</dbReference>
<dbReference type="SUPFAM" id="SSF81383">
    <property type="entry name" value="F-box domain"/>
    <property type="match status" value="1"/>
</dbReference>
<organism evidence="2 3">
    <name type="scientific">Canna indica</name>
    <name type="common">Indian-shot</name>
    <dbReference type="NCBI Taxonomy" id="4628"/>
    <lineage>
        <taxon>Eukaryota</taxon>
        <taxon>Viridiplantae</taxon>
        <taxon>Streptophyta</taxon>
        <taxon>Embryophyta</taxon>
        <taxon>Tracheophyta</taxon>
        <taxon>Spermatophyta</taxon>
        <taxon>Magnoliopsida</taxon>
        <taxon>Liliopsida</taxon>
        <taxon>Zingiberales</taxon>
        <taxon>Cannaceae</taxon>
        <taxon>Canna</taxon>
    </lineage>
</organism>
<dbReference type="SUPFAM" id="SSF117281">
    <property type="entry name" value="Kelch motif"/>
    <property type="match status" value="1"/>
</dbReference>
<sequence>MSQGAAMVSSNFEWERLPPDLQQSILLLLPISTLLVCKSLSRSFLRTIRSDSFISAYSSLRRHSCRREDVLLLLFSDFGQHDLATAFLPSRSRCLPIRLPPSIAHIHASDGSLVVASTTNGFGGDMVSDVLCNTVTPIPPRVPHSYILALIEEEASPNFKIVAVDDKNSVRHIKVYDSRLCRWEIKGMLAIHYAMLGNAVVLDDLLFVLGQLPDHLLAFDPDTRTLSVVSVDLPFDINFHLLVFERRLFLVGGMVEVGIVVRIGIWELDLGDKEWRVFCFMPDEVFQEFSGNDLGLFQTTGRLGYVCFCNTRWSIVVAFDMALKTWSWPPKSDMVPTLGRSWLGHALELPVKMLRT</sequence>
<dbReference type="InterPro" id="IPR036047">
    <property type="entry name" value="F-box-like_dom_sf"/>
</dbReference>
<gene>
    <name evidence="2" type="ORF">Cni_G12276</name>
</gene>
<dbReference type="Pfam" id="PF00646">
    <property type="entry name" value="F-box"/>
    <property type="match status" value="1"/>
</dbReference>
<dbReference type="PANTHER" id="PTHR31672">
    <property type="entry name" value="BNACNNG10540D PROTEIN"/>
    <property type="match status" value="1"/>
</dbReference>
<dbReference type="InterPro" id="IPR050796">
    <property type="entry name" value="SCF_F-box_component"/>
</dbReference>
<reference evidence="2 3" key="1">
    <citation type="submission" date="2023-10" db="EMBL/GenBank/DDBJ databases">
        <title>Chromosome-scale genome assembly provides insights into flower coloration mechanisms of Canna indica.</title>
        <authorList>
            <person name="Li C."/>
        </authorList>
    </citation>
    <scope>NUCLEOTIDE SEQUENCE [LARGE SCALE GENOMIC DNA]</scope>
    <source>
        <tissue evidence="2">Flower</tissue>
    </source>
</reference>
<evidence type="ECO:0000313" key="2">
    <source>
        <dbReference type="EMBL" id="WOL03556.1"/>
    </source>
</evidence>
<evidence type="ECO:0000259" key="1">
    <source>
        <dbReference type="SMART" id="SM00256"/>
    </source>
</evidence>
<evidence type="ECO:0000313" key="3">
    <source>
        <dbReference type="Proteomes" id="UP001327560"/>
    </source>
</evidence>
<accession>A0AAQ3QBM9</accession>
<feature type="domain" description="F-box" evidence="1">
    <location>
        <begin position="17"/>
        <end position="57"/>
    </location>
</feature>
<dbReference type="Proteomes" id="UP001327560">
    <property type="component" value="Chromosome 4"/>
</dbReference>